<protein>
    <recommendedName>
        <fullName evidence="17">Mitogen-activated protein kinase kinase kinase 4</fullName>
        <ecNumber evidence="4">2.7.11.25</ecNumber>
    </recommendedName>
    <alternativeName>
        <fullName evidence="18">MAPK/ERK kinase kinase 4</fullName>
    </alternativeName>
</protein>
<feature type="region of interest" description="Disordered" evidence="20">
    <location>
        <begin position="1110"/>
        <end position="1142"/>
    </location>
</feature>
<evidence type="ECO:0000256" key="3">
    <source>
        <dbReference type="ARBA" id="ARBA00006529"/>
    </source>
</evidence>
<comment type="catalytic activity">
    <reaction evidence="14">
        <text>L-threonyl-[protein] + ATP = O-phospho-L-threonyl-[protein] + ADP + H(+)</text>
        <dbReference type="Rhea" id="RHEA:46608"/>
        <dbReference type="Rhea" id="RHEA-COMP:11060"/>
        <dbReference type="Rhea" id="RHEA-COMP:11605"/>
        <dbReference type="ChEBI" id="CHEBI:15378"/>
        <dbReference type="ChEBI" id="CHEBI:30013"/>
        <dbReference type="ChEBI" id="CHEBI:30616"/>
        <dbReference type="ChEBI" id="CHEBI:61977"/>
        <dbReference type="ChEBI" id="CHEBI:456216"/>
        <dbReference type="EC" id="2.7.11.25"/>
    </reaction>
</comment>
<dbReference type="InterPro" id="IPR017441">
    <property type="entry name" value="Protein_kinase_ATP_BS"/>
</dbReference>
<dbReference type="PROSITE" id="PS50011">
    <property type="entry name" value="PROTEIN_KINASE_DOM"/>
    <property type="match status" value="1"/>
</dbReference>
<evidence type="ECO:0000256" key="10">
    <source>
        <dbReference type="ARBA" id="ARBA00022741"/>
    </source>
</evidence>
<evidence type="ECO:0000256" key="18">
    <source>
        <dbReference type="ARBA" id="ARBA00083883"/>
    </source>
</evidence>
<dbReference type="InterPro" id="IPR000719">
    <property type="entry name" value="Prot_kinase_dom"/>
</dbReference>
<reference evidence="22" key="1">
    <citation type="submission" date="2023-09" db="UniProtKB">
        <authorList>
            <consortium name="Ensembl"/>
        </authorList>
    </citation>
    <scope>IDENTIFICATION</scope>
</reference>
<comment type="subcellular location">
    <subcellularLocation>
        <location evidence="2">Cytoplasm</location>
        <location evidence="2">Perinuclear region</location>
    </subcellularLocation>
</comment>
<evidence type="ECO:0000313" key="22">
    <source>
        <dbReference type="Ensembl" id="ENSSPAP00000009328.1"/>
    </source>
</evidence>
<keyword evidence="10 19" id="KW-0547">Nucleotide-binding</keyword>
<keyword evidence="12 19" id="KW-0067">ATP-binding</keyword>
<sequence>SPPFPLSKKKKEKKSPLEEEALYGTSPPYTSRQMKRMSGKHQRNSQARSAGRSPNKGNPSAPRESPKPAEPPEEHSYKQGKKQRATLRSTERDHKKTFKESFMLDPLSQSSHFSALNMDPRKHYLSLGCSSCKLPVSMPLIARTHRQTSRTDCPADRLKFFETLRLLLKLTSMSSKRKEKEQRGLENMPFMGHNNEVIWLELQAWHARRSTNDQDYFLFTARQAIPDIINEVLHFKVNYDSLRGAQSMNAAEPLGSGTDCREHLQRQRLAFEQVKHVMKLLEYVEALYPSLQALQKDYEKYAARDFQGRVQALCLWLNITQDLNQKLRVMATVLGLHDLSRIGWPVFEIPSPRCSRGNEEEDNEEDEENDSTATFTAESDGEDRDAEEEEGDLGHVAEGELSPTLTPKFARLLSEDEFLPTATSGSAEATTGGVFCPTAIYRPFVDKALKQMGLRKLILRLHKLMDRSLQRSRAALLRHTPALEFADFPDPMLYSDYLPELSRHVSCSDPTDPELGADQVSWEDLLDMDLPSFRPAFLVLCRVLLNVIHECLKLRLEQRPAGEPSLLSIKQLVRECKEVLKGGLLMKQYYQFMLRGVVTDAQGLQTNANIDEFEEDLHKMLVVYFDYMHSWIQMLQQLPQASHSLKNLLEEEWHFTKVITPYIRGGEAQSGKLFCDIAGMLLKSTGEFLDAGLQKSGNEFWESADDSTASDEIRRSVIETSRSLKELFHEARERASKALGFAKMLRKDLEVAADFSITNGVTCLLEALKKRNYVKVQIPGLEELQVFVPCGLMDQRPLILQLLNAAAGKDCSKEPDEIAEDDAYLLMSKHGAGDSTTDPDWAQWDGELLKLVPQMETVDTLRAMKVENMLLIVMQSAHLVAQRKAFQQSMEDVLTLSREQTSSQPLIASALEELKDEALQLCIKISTAIDRVEYMFTTEFEAEVEESESATLHQYYREAMIQGYNFAFEYHKEVVRLMSGEFRQRIGERYIAFARKWMTYVLTKCESGRGTKPRWATQGFDFLQAIEPGFISALPEDDFLNLQALMNECIGHVIGKPHSPVTAPRNSPRPVKVPRCHSDPPNPNLFIPNAEGFRGSSFHENDRLSSVAAEHFKSLSRHSSPTEDREEPSYPKGDPNSTARRSWELRTFISQSKDTAARQGPMEAVRRSIRKFEDKRYAVMKQRNIIGQVCHTPKSYDNVMHVGLRKVTFKWQRGNKIGEGQYGKVYTCINVDTGELMAMKEIRFQPNDHKTIKETADELKIFEGIKHPNLVRYFGVELHREEMYIFMEYCDEGTLEEVSRLGLQEHVIRLYSKQITTAINVLHEHGIVHRDIKGANIFLTSSGLIKLGDFGCSVKLRNNTHTMPGEVNSTLGTAAYMAPEVITRAKGEGHGRAADIWSLGCVLIEMVTGKRPWHEYEHNFQIMYKVGMGHKPPIPEKLSTEGKDFLGHCLESEPKRRWTASMLLDHPFVKVCTDEE</sequence>
<keyword evidence="9" id="KW-0479">Metal-binding</keyword>
<feature type="region of interest" description="Disordered" evidence="20">
    <location>
        <begin position="352"/>
        <end position="400"/>
    </location>
</feature>
<comment type="function">
    <text evidence="16">Component of a protein kinase signal transduction cascade. Activates the CSBP2, P38 and JNK MAPK pathways, but not the ERK pathway. Specifically phosphorylates and activates MAP2K4 and MAP2K6.</text>
</comment>
<dbReference type="PANTHER" id="PTHR48016">
    <property type="entry name" value="MAP KINASE KINASE KINASE SSK2-RELATED-RELATED"/>
    <property type="match status" value="1"/>
</dbReference>
<comment type="cofactor">
    <cofactor evidence="1">
        <name>Mg(2+)</name>
        <dbReference type="ChEBI" id="CHEBI:18420"/>
    </cofactor>
</comment>
<dbReference type="Pfam" id="PF00069">
    <property type="entry name" value="Pkinase"/>
    <property type="match status" value="1"/>
</dbReference>
<evidence type="ECO:0000256" key="5">
    <source>
        <dbReference type="ARBA" id="ARBA00022490"/>
    </source>
</evidence>
<dbReference type="FunFam" id="1.10.510.10:FF:000122">
    <property type="entry name" value="Mitogen-activated protein kinase kinase kinase 4"/>
    <property type="match status" value="1"/>
</dbReference>
<comment type="catalytic activity">
    <reaction evidence="15">
        <text>L-seryl-[protein] + ATP = O-phospho-L-seryl-[protein] + ADP + H(+)</text>
        <dbReference type="Rhea" id="RHEA:17989"/>
        <dbReference type="Rhea" id="RHEA-COMP:9863"/>
        <dbReference type="Rhea" id="RHEA-COMP:11604"/>
        <dbReference type="ChEBI" id="CHEBI:15378"/>
        <dbReference type="ChEBI" id="CHEBI:29999"/>
        <dbReference type="ChEBI" id="CHEBI:30616"/>
        <dbReference type="ChEBI" id="CHEBI:83421"/>
        <dbReference type="ChEBI" id="CHEBI:456216"/>
        <dbReference type="EC" id="2.7.11.25"/>
    </reaction>
</comment>
<proteinExistence type="inferred from homology"/>
<dbReference type="InterPro" id="IPR045801">
    <property type="entry name" value="MEKK4_N"/>
</dbReference>
<keyword evidence="5" id="KW-0963">Cytoplasm</keyword>
<evidence type="ECO:0000256" key="20">
    <source>
        <dbReference type="SAM" id="MobiDB-lite"/>
    </source>
</evidence>
<keyword evidence="7" id="KW-0597">Phosphoprotein</keyword>
<feature type="compositionally biased region" description="Basic and acidic residues" evidence="20">
    <location>
        <begin position="64"/>
        <end position="77"/>
    </location>
</feature>
<feature type="compositionally biased region" description="Basic and acidic residues" evidence="20">
    <location>
        <begin position="1120"/>
        <end position="1129"/>
    </location>
</feature>
<dbReference type="GO" id="GO:0046872">
    <property type="term" value="F:metal ion binding"/>
    <property type="evidence" value="ECO:0007669"/>
    <property type="project" value="UniProtKB-KW"/>
</dbReference>
<keyword evidence="13" id="KW-0460">Magnesium</keyword>
<evidence type="ECO:0000256" key="12">
    <source>
        <dbReference type="ARBA" id="ARBA00022840"/>
    </source>
</evidence>
<organism evidence="22">
    <name type="scientific">Stegastes partitus</name>
    <name type="common">bicolor damselfish</name>
    <dbReference type="NCBI Taxonomy" id="144197"/>
    <lineage>
        <taxon>Eukaryota</taxon>
        <taxon>Metazoa</taxon>
        <taxon>Chordata</taxon>
        <taxon>Craniata</taxon>
        <taxon>Vertebrata</taxon>
        <taxon>Euteleostomi</taxon>
        <taxon>Actinopterygii</taxon>
        <taxon>Neopterygii</taxon>
        <taxon>Teleostei</taxon>
        <taxon>Neoteleostei</taxon>
        <taxon>Acanthomorphata</taxon>
        <taxon>Ovalentaria</taxon>
        <taxon>Pomacentridae</taxon>
        <taxon>Stegastes</taxon>
    </lineage>
</organism>
<feature type="region of interest" description="Disordered" evidence="20">
    <location>
        <begin position="1"/>
        <end position="100"/>
    </location>
</feature>
<feature type="compositionally biased region" description="Acidic residues" evidence="20">
    <location>
        <begin position="359"/>
        <end position="370"/>
    </location>
</feature>
<evidence type="ECO:0000256" key="1">
    <source>
        <dbReference type="ARBA" id="ARBA00001946"/>
    </source>
</evidence>
<name>A0A3B4ZK77_9TELE</name>
<dbReference type="GeneTree" id="ENSGT00940000165701"/>
<feature type="domain" description="Protein kinase" evidence="21">
    <location>
        <begin position="1211"/>
        <end position="1469"/>
    </location>
</feature>
<feature type="compositionally biased region" description="Basic residues" evidence="20">
    <location>
        <begin position="33"/>
        <end position="43"/>
    </location>
</feature>
<evidence type="ECO:0000256" key="14">
    <source>
        <dbReference type="ARBA" id="ARBA00047559"/>
    </source>
</evidence>
<dbReference type="PANTHER" id="PTHR48016:SF32">
    <property type="entry name" value="MITOGEN-ACTIVATED PROTEIN KINASE KINASE KINASE 4"/>
    <property type="match status" value="1"/>
</dbReference>
<dbReference type="GO" id="GO:0005524">
    <property type="term" value="F:ATP binding"/>
    <property type="evidence" value="ECO:0007669"/>
    <property type="project" value="UniProtKB-UniRule"/>
</dbReference>
<dbReference type="SUPFAM" id="SSF56112">
    <property type="entry name" value="Protein kinase-like (PK-like)"/>
    <property type="match status" value="1"/>
</dbReference>
<dbReference type="CDD" id="cd06626">
    <property type="entry name" value="STKc_MEKK4"/>
    <property type="match status" value="1"/>
</dbReference>
<dbReference type="Pfam" id="PF19431">
    <property type="entry name" value="MEKK4_N"/>
    <property type="match status" value="2"/>
</dbReference>
<dbReference type="Ensembl" id="ENSSPAT00000009493.1">
    <property type="protein sequence ID" value="ENSSPAP00000009328.1"/>
    <property type="gene ID" value="ENSSPAG00000006938.1"/>
</dbReference>
<keyword evidence="8" id="KW-0808">Transferase</keyword>
<keyword evidence="6" id="KW-0723">Serine/threonine-protein kinase</keyword>
<evidence type="ECO:0000256" key="6">
    <source>
        <dbReference type="ARBA" id="ARBA00022527"/>
    </source>
</evidence>
<evidence type="ECO:0000256" key="8">
    <source>
        <dbReference type="ARBA" id="ARBA00022679"/>
    </source>
</evidence>
<feature type="compositionally biased region" description="Acidic residues" evidence="20">
    <location>
        <begin position="379"/>
        <end position="391"/>
    </location>
</feature>
<feature type="region of interest" description="Disordered" evidence="20">
    <location>
        <begin position="1056"/>
        <end position="1089"/>
    </location>
</feature>
<evidence type="ECO:0000256" key="9">
    <source>
        <dbReference type="ARBA" id="ARBA00022723"/>
    </source>
</evidence>
<dbReference type="Gene3D" id="1.10.510.10">
    <property type="entry name" value="Transferase(Phosphotransferase) domain 1"/>
    <property type="match status" value="1"/>
</dbReference>
<keyword evidence="11" id="KW-0418">Kinase</keyword>
<dbReference type="PROSITE" id="PS00107">
    <property type="entry name" value="PROTEIN_KINASE_ATP"/>
    <property type="match status" value="1"/>
</dbReference>
<comment type="similarity">
    <text evidence="3">Belongs to the protein kinase superfamily. STE Ser/Thr protein kinase family. MAP kinase kinase kinase subfamily.</text>
</comment>
<dbReference type="PROSITE" id="PS00108">
    <property type="entry name" value="PROTEIN_KINASE_ST"/>
    <property type="match status" value="1"/>
</dbReference>
<evidence type="ECO:0000256" key="16">
    <source>
        <dbReference type="ARBA" id="ARBA00060115"/>
    </source>
</evidence>
<evidence type="ECO:0000256" key="2">
    <source>
        <dbReference type="ARBA" id="ARBA00004556"/>
    </source>
</evidence>
<evidence type="ECO:0000259" key="21">
    <source>
        <dbReference type="PROSITE" id="PS50011"/>
    </source>
</evidence>
<evidence type="ECO:0000256" key="17">
    <source>
        <dbReference type="ARBA" id="ARBA00069057"/>
    </source>
</evidence>
<dbReference type="GO" id="GO:0004709">
    <property type="term" value="F:MAP kinase kinase kinase activity"/>
    <property type="evidence" value="ECO:0007669"/>
    <property type="project" value="UniProtKB-EC"/>
</dbReference>
<feature type="binding site" evidence="19">
    <location>
        <position position="1240"/>
    </location>
    <ligand>
        <name>ATP</name>
        <dbReference type="ChEBI" id="CHEBI:30616"/>
    </ligand>
</feature>
<dbReference type="EC" id="2.7.11.25" evidence="4"/>
<dbReference type="InterPro" id="IPR008271">
    <property type="entry name" value="Ser/Thr_kinase_AS"/>
</dbReference>
<accession>A0A3B4ZK77</accession>
<evidence type="ECO:0000256" key="13">
    <source>
        <dbReference type="ARBA" id="ARBA00022842"/>
    </source>
</evidence>
<evidence type="ECO:0000256" key="15">
    <source>
        <dbReference type="ARBA" id="ARBA00048329"/>
    </source>
</evidence>
<evidence type="ECO:0000256" key="4">
    <source>
        <dbReference type="ARBA" id="ARBA00012406"/>
    </source>
</evidence>
<evidence type="ECO:0000256" key="7">
    <source>
        <dbReference type="ARBA" id="ARBA00022553"/>
    </source>
</evidence>
<evidence type="ECO:0000256" key="11">
    <source>
        <dbReference type="ARBA" id="ARBA00022777"/>
    </source>
</evidence>
<dbReference type="InterPro" id="IPR050538">
    <property type="entry name" value="MAP_kinase_kinase_kinase"/>
</dbReference>
<dbReference type="GO" id="GO:0048471">
    <property type="term" value="C:perinuclear region of cytoplasm"/>
    <property type="evidence" value="ECO:0007669"/>
    <property type="project" value="UniProtKB-SubCell"/>
</dbReference>
<evidence type="ECO:0000256" key="19">
    <source>
        <dbReference type="PROSITE-ProRule" id="PRU10141"/>
    </source>
</evidence>
<dbReference type="SMART" id="SM00220">
    <property type="entry name" value="S_TKc"/>
    <property type="match status" value="1"/>
</dbReference>
<dbReference type="InterPro" id="IPR011009">
    <property type="entry name" value="Kinase-like_dom_sf"/>
</dbReference>